<dbReference type="Proteomes" id="UP000076096">
    <property type="component" value="Chromosome"/>
</dbReference>
<proteinExistence type="predicted"/>
<sequence>MQRFTSRSRIKLMTAAAAAILVGAGAAAPAVAAPGQQTERAAATVRASQTVVTWINGNVRVGPAVGYRIAYTVAPNQSLSAECWLVGGPVTANGISHDKWVLLSDGNYIWGGLLKGNEVGNVSRPCF</sequence>
<protein>
    <recommendedName>
        <fullName evidence="4">SH3b domain-containing protein</fullName>
    </recommendedName>
</protein>
<evidence type="ECO:0008006" key="4">
    <source>
        <dbReference type="Google" id="ProtNLM"/>
    </source>
</evidence>
<dbReference type="KEGG" id="stsi:A4E84_18165"/>
<dbReference type="PROSITE" id="PS51318">
    <property type="entry name" value="TAT"/>
    <property type="match status" value="1"/>
</dbReference>
<dbReference type="AlphaFoldDB" id="A0A143C2E7"/>
<keyword evidence="1" id="KW-0732">Signal</keyword>
<feature type="chain" id="PRO_5007507497" description="SH3b domain-containing protein" evidence="1">
    <location>
        <begin position="33"/>
        <end position="127"/>
    </location>
</feature>
<feature type="signal peptide" evidence="1">
    <location>
        <begin position="1"/>
        <end position="32"/>
    </location>
</feature>
<reference evidence="3" key="1">
    <citation type="submission" date="2016-04" db="EMBL/GenBank/DDBJ databases">
        <authorList>
            <person name="Zhang B."/>
        </authorList>
    </citation>
    <scope>NUCLEOTIDE SEQUENCE [LARGE SCALE GENOMIC DNA]</scope>
    <source>
        <strain evidence="3">S10</strain>
    </source>
</reference>
<dbReference type="EMBL" id="CP015098">
    <property type="protein sequence ID" value="AMW11259.1"/>
    <property type="molecule type" value="Genomic_DNA"/>
</dbReference>
<evidence type="ECO:0000256" key="1">
    <source>
        <dbReference type="SAM" id="SignalP"/>
    </source>
</evidence>
<evidence type="ECO:0000313" key="2">
    <source>
        <dbReference type="EMBL" id="AMW11259.1"/>
    </source>
</evidence>
<accession>A0A143C2E7</accession>
<evidence type="ECO:0000313" key="3">
    <source>
        <dbReference type="Proteomes" id="UP000076096"/>
    </source>
</evidence>
<dbReference type="InterPro" id="IPR006311">
    <property type="entry name" value="TAT_signal"/>
</dbReference>
<keyword evidence="3" id="KW-1185">Reference proteome</keyword>
<name>A0A143C2E7_9ACTN</name>
<dbReference type="STRING" id="1783515.A4E84_18165"/>
<gene>
    <name evidence="2" type="ORF">A4E84_18165</name>
</gene>
<organism evidence="2 3">
    <name type="scientific">Streptomyces qaidamensis</name>
    <dbReference type="NCBI Taxonomy" id="1783515"/>
    <lineage>
        <taxon>Bacteria</taxon>
        <taxon>Bacillati</taxon>
        <taxon>Actinomycetota</taxon>
        <taxon>Actinomycetes</taxon>
        <taxon>Kitasatosporales</taxon>
        <taxon>Streptomycetaceae</taxon>
        <taxon>Streptomyces</taxon>
        <taxon>Streptomyces aurantiacus group</taxon>
    </lineage>
</organism>